<comment type="subcellular location">
    <subcellularLocation>
        <location evidence="2">Cytoplasm</location>
    </subcellularLocation>
    <subcellularLocation>
        <location evidence="1">Nucleus</location>
    </subcellularLocation>
</comment>
<keyword evidence="5" id="KW-0539">Nucleus</keyword>
<dbReference type="AlphaFoldDB" id="A0A238FEU8"/>
<keyword evidence="4" id="KW-0963">Cytoplasm</keyword>
<evidence type="ECO:0000256" key="6">
    <source>
        <dbReference type="SAM" id="MobiDB-lite"/>
    </source>
</evidence>
<dbReference type="GO" id="GO:0005737">
    <property type="term" value="C:cytoplasm"/>
    <property type="evidence" value="ECO:0007669"/>
    <property type="project" value="UniProtKB-SubCell"/>
</dbReference>
<dbReference type="Proteomes" id="UP000198372">
    <property type="component" value="Unassembled WGS sequence"/>
</dbReference>
<protein>
    <recommendedName>
        <fullName evidence="3">NudC domain-containing protein 1</fullName>
    </recommendedName>
</protein>
<gene>
    <name evidence="8" type="ORF">BQ2448_3393</name>
</gene>
<evidence type="ECO:0000256" key="5">
    <source>
        <dbReference type="ARBA" id="ARBA00023242"/>
    </source>
</evidence>
<evidence type="ECO:0000259" key="7">
    <source>
        <dbReference type="PROSITE" id="PS51203"/>
    </source>
</evidence>
<organism evidence="8 9">
    <name type="scientific">Microbotryum intermedium</name>
    <dbReference type="NCBI Taxonomy" id="269621"/>
    <lineage>
        <taxon>Eukaryota</taxon>
        <taxon>Fungi</taxon>
        <taxon>Dikarya</taxon>
        <taxon>Basidiomycota</taxon>
        <taxon>Pucciniomycotina</taxon>
        <taxon>Microbotryomycetes</taxon>
        <taxon>Microbotryales</taxon>
        <taxon>Microbotryaceae</taxon>
        <taxon>Microbotryum</taxon>
    </lineage>
</organism>
<reference evidence="9" key="1">
    <citation type="submission" date="2016-09" db="EMBL/GenBank/DDBJ databases">
        <authorList>
            <person name="Jeantristanb JTB J.-T."/>
            <person name="Ricardo R."/>
        </authorList>
    </citation>
    <scope>NUCLEOTIDE SEQUENCE [LARGE SCALE GENOMIC DNA]</scope>
</reference>
<feature type="domain" description="CS" evidence="7">
    <location>
        <begin position="341"/>
        <end position="453"/>
    </location>
</feature>
<dbReference type="InterPro" id="IPR008978">
    <property type="entry name" value="HSP20-like_chaperone"/>
</dbReference>
<dbReference type="STRING" id="269621.A0A238FEU8"/>
<dbReference type="CDD" id="cd06467">
    <property type="entry name" value="p23_NUDC_like"/>
    <property type="match status" value="1"/>
</dbReference>
<accession>A0A238FEU8</accession>
<evidence type="ECO:0000256" key="4">
    <source>
        <dbReference type="ARBA" id="ARBA00022490"/>
    </source>
</evidence>
<evidence type="ECO:0000313" key="8">
    <source>
        <dbReference type="EMBL" id="SCV70631.1"/>
    </source>
</evidence>
<evidence type="ECO:0000313" key="9">
    <source>
        <dbReference type="Proteomes" id="UP000198372"/>
    </source>
</evidence>
<dbReference type="OrthoDB" id="428655at2759"/>
<dbReference type="PANTHER" id="PTHR21664">
    <property type="entry name" value="CHRONIC MYELOGENOUS LEUKEMIA TUMOR ANTIGEN 66"/>
    <property type="match status" value="1"/>
</dbReference>
<dbReference type="InterPro" id="IPR007052">
    <property type="entry name" value="CS_dom"/>
</dbReference>
<dbReference type="PANTHER" id="PTHR21664:SF1">
    <property type="entry name" value="NUDC DOMAIN-CONTAINING PROTEIN 1"/>
    <property type="match status" value="1"/>
</dbReference>
<dbReference type="EMBL" id="FMSP01000006">
    <property type="protein sequence ID" value="SCV70631.1"/>
    <property type="molecule type" value="Genomic_DNA"/>
</dbReference>
<dbReference type="InterPro" id="IPR037895">
    <property type="entry name" value="NUDCD1"/>
</dbReference>
<evidence type="ECO:0000256" key="2">
    <source>
        <dbReference type="ARBA" id="ARBA00004496"/>
    </source>
</evidence>
<evidence type="ECO:0000256" key="3">
    <source>
        <dbReference type="ARBA" id="ARBA00018915"/>
    </source>
</evidence>
<sequence length="755" mass="82278">MRSTYEYDSFSFSTKRELLNPKFESYKLTSPPAGSTAVSFALPEPGLAVRTFPDHTRLSYHQVQHRARHNHLYAGLDGDAVYIDAAGRVLAIELDQYTQHAPKFHHLLTLPPPEASSTSSRDESEYAAATAISSCRWIVSSGDGRLFSIVIEKNDLNWKGAIEATYELRLYEHLDVDRATPFQLHAANEDASSSSIFALLSVAVKSARTRELLRPAGASFNSGTRLAPAPAPGAPARPGSTTVFEYICVCLDGTKQTGASVSMSLTPLWRATGDDLPHFVQFQPALQRYCIGSTAPIHRSLTTQERPEPALDSTESSTLDKGQWDRTGESLKALQNIDSCVLPPPFSWTQDSESVTIAFAIPSDVPTSSIKITFSRQFITLFVASTRASFQSPLTAPHGTTPRISHKKLWDVIDPHTSVWTFDREAEGRDSTYGILSLHLEKAHPGTRWPDVFSPTFLAAQLARPPVALSDHAQARIIELQDDDDGSNDGTREAEYELRLENVPETLDASELSGIVDGMEQWHRDFGKLHGGKGIIQDQGFGDGAPATLNGDEMDVEVDGEVGRPLVVTWIDCAWSPVPRIEHPHSTINFSLLSTGLPLTPSSSTADHCLDYLSRTGLVIKHDIDGALLVPPSCGDVKAIVWTHHSTFPALAFALATKMNSSFVAHVEDQAVLAFDSPFPLAVDSSATVSTRNVFVYRAPADVKDKTSQQMVLRLGEASDGALLGVIGNRRADGSAVSVIALCEQSLVVFRDLIR</sequence>
<dbReference type="Gene3D" id="2.60.40.790">
    <property type="match status" value="1"/>
</dbReference>
<proteinExistence type="predicted"/>
<keyword evidence="9" id="KW-1185">Reference proteome</keyword>
<dbReference type="Pfam" id="PF04969">
    <property type="entry name" value="CS"/>
    <property type="match status" value="1"/>
</dbReference>
<name>A0A238FEU8_9BASI</name>
<evidence type="ECO:0000256" key="1">
    <source>
        <dbReference type="ARBA" id="ARBA00004123"/>
    </source>
</evidence>
<dbReference type="SUPFAM" id="SSF49764">
    <property type="entry name" value="HSP20-like chaperones"/>
    <property type="match status" value="1"/>
</dbReference>
<dbReference type="GO" id="GO:0005634">
    <property type="term" value="C:nucleus"/>
    <property type="evidence" value="ECO:0007669"/>
    <property type="project" value="UniProtKB-SubCell"/>
</dbReference>
<dbReference type="PROSITE" id="PS51203">
    <property type="entry name" value="CS"/>
    <property type="match status" value="1"/>
</dbReference>
<feature type="region of interest" description="Disordered" evidence="6">
    <location>
        <begin position="300"/>
        <end position="323"/>
    </location>
</feature>